<dbReference type="InterPro" id="IPR011990">
    <property type="entry name" value="TPR-like_helical_dom_sf"/>
</dbReference>
<dbReference type="Proteomes" id="UP000266841">
    <property type="component" value="Unassembled WGS sequence"/>
</dbReference>
<proteinExistence type="inferred from homology"/>
<dbReference type="OrthoDB" id="2235346at2759"/>
<dbReference type="Pfam" id="PF08238">
    <property type="entry name" value="Sel1"/>
    <property type="match status" value="2"/>
</dbReference>
<sequence>MNERIAKRMALDDANAYCQIAGDYSLGDSGKPLDYGRAFELYTRAAALGSPDAHYELGNMYRSGKGRDINVKKAKHHYQLGAIGGSVPARSNLAVIEAQQGKAKRAMKHFKITARNGFGKGIEGLRVGYSQGLGLVTKEELDEALLAYKAAVDEMKSEERDIAAKYLAGGGR</sequence>
<organism evidence="2 3">
    <name type="scientific">Thalassiosira oceanica</name>
    <name type="common">Marine diatom</name>
    <dbReference type="NCBI Taxonomy" id="159749"/>
    <lineage>
        <taxon>Eukaryota</taxon>
        <taxon>Sar</taxon>
        <taxon>Stramenopiles</taxon>
        <taxon>Ochrophyta</taxon>
        <taxon>Bacillariophyta</taxon>
        <taxon>Coscinodiscophyceae</taxon>
        <taxon>Thalassiosirophycidae</taxon>
        <taxon>Thalassiosirales</taxon>
        <taxon>Thalassiosiraceae</taxon>
        <taxon>Thalassiosira</taxon>
    </lineage>
</organism>
<dbReference type="SMART" id="SM00671">
    <property type="entry name" value="SEL1"/>
    <property type="match status" value="2"/>
</dbReference>
<comment type="similarity">
    <text evidence="1">Belongs to the sel-1 family.</text>
</comment>
<accession>K0RA71</accession>
<dbReference type="Gene3D" id="1.25.40.10">
    <property type="entry name" value="Tetratricopeptide repeat domain"/>
    <property type="match status" value="1"/>
</dbReference>
<reference evidence="2 3" key="1">
    <citation type="journal article" date="2012" name="Genome Biol.">
        <title>Genome and low-iron response of an oceanic diatom adapted to chronic iron limitation.</title>
        <authorList>
            <person name="Lommer M."/>
            <person name="Specht M."/>
            <person name="Roy A.S."/>
            <person name="Kraemer L."/>
            <person name="Andreson R."/>
            <person name="Gutowska M.A."/>
            <person name="Wolf J."/>
            <person name="Bergner S.V."/>
            <person name="Schilhabel M.B."/>
            <person name="Klostermeier U.C."/>
            <person name="Beiko R.G."/>
            <person name="Rosenstiel P."/>
            <person name="Hippler M."/>
            <person name="Laroche J."/>
        </authorList>
    </citation>
    <scope>NUCLEOTIDE SEQUENCE [LARGE SCALE GENOMIC DNA]</scope>
    <source>
        <strain evidence="2 3">CCMP1005</strain>
    </source>
</reference>
<dbReference type="PANTHER" id="PTHR11102:SF160">
    <property type="entry name" value="ERAD-ASSOCIATED E3 UBIQUITIN-PROTEIN LIGASE COMPONENT HRD3"/>
    <property type="match status" value="1"/>
</dbReference>
<keyword evidence="3" id="KW-1185">Reference proteome</keyword>
<dbReference type="PANTHER" id="PTHR11102">
    <property type="entry name" value="SEL-1-LIKE PROTEIN"/>
    <property type="match status" value="1"/>
</dbReference>
<dbReference type="SUPFAM" id="SSF81901">
    <property type="entry name" value="HCP-like"/>
    <property type="match status" value="1"/>
</dbReference>
<dbReference type="InterPro" id="IPR006597">
    <property type="entry name" value="Sel1-like"/>
</dbReference>
<dbReference type="AlphaFoldDB" id="K0RA71"/>
<dbReference type="InterPro" id="IPR050767">
    <property type="entry name" value="Sel1_AlgK"/>
</dbReference>
<gene>
    <name evidence="2" type="ORF">THAOC_35462</name>
</gene>
<evidence type="ECO:0000313" key="3">
    <source>
        <dbReference type="Proteomes" id="UP000266841"/>
    </source>
</evidence>
<name>K0RA71_THAOC</name>
<protein>
    <submittedName>
        <fullName evidence="2">Uncharacterized protein</fullName>
    </submittedName>
</protein>
<evidence type="ECO:0000256" key="1">
    <source>
        <dbReference type="ARBA" id="ARBA00038101"/>
    </source>
</evidence>
<dbReference type="EMBL" id="AGNL01048163">
    <property type="protein sequence ID" value="EJK45901.1"/>
    <property type="molecule type" value="Genomic_DNA"/>
</dbReference>
<evidence type="ECO:0000313" key="2">
    <source>
        <dbReference type="EMBL" id="EJK45901.1"/>
    </source>
</evidence>
<comment type="caution">
    <text evidence="2">The sequence shown here is derived from an EMBL/GenBank/DDBJ whole genome shotgun (WGS) entry which is preliminary data.</text>
</comment>